<feature type="transmembrane region" description="Helical" evidence="1">
    <location>
        <begin position="153"/>
        <end position="174"/>
    </location>
</feature>
<reference evidence="3 4" key="1">
    <citation type="submission" date="2018-04" db="EMBL/GenBank/DDBJ databases">
        <title>Genomic Encyclopedia of Type Strains, Phase IV (KMG-IV): sequencing the most valuable type-strain genomes for metagenomic binning, comparative biology and taxonomic classification.</title>
        <authorList>
            <person name="Goeker M."/>
        </authorList>
    </citation>
    <scope>NUCLEOTIDE SEQUENCE [LARGE SCALE GENOMIC DNA]</scope>
    <source>
        <strain evidence="3 4">DSM 104150</strain>
    </source>
</reference>
<name>A0A318E993_9GAMM</name>
<keyword evidence="2" id="KW-0732">Signal</keyword>
<evidence type="ECO:0000256" key="1">
    <source>
        <dbReference type="SAM" id="Phobius"/>
    </source>
</evidence>
<organism evidence="3 4">
    <name type="scientific">Sinimarinibacterium flocculans</name>
    <dbReference type="NCBI Taxonomy" id="985250"/>
    <lineage>
        <taxon>Bacteria</taxon>
        <taxon>Pseudomonadati</taxon>
        <taxon>Pseudomonadota</taxon>
        <taxon>Gammaproteobacteria</taxon>
        <taxon>Nevskiales</taxon>
        <taxon>Nevskiaceae</taxon>
        <taxon>Sinimarinibacterium</taxon>
    </lineage>
</organism>
<dbReference type="RefSeq" id="WP_170123981.1">
    <property type="nucleotide sequence ID" value="NZ_CAKZQT010000014.1"/>
</dbReference>
<feature type="transmembrane region" description="Helical" evidence="1">
    <location>
        <begin position="241"/>
        <end position="263"/>
    </location>
</feature>
<feature type="chain" id="PRO_5016395972" evidence="2">
    <location>
        <begin position="27"/>
        <end position="332"/>
    </location>
</feature>
<dbReference type="EMBL" id="QICN01000004">
    <property type="protein sequence ID" value="PXV68587.1"/>
    <property type="molecule type" value="Genomic_DNA"/>
</dbReference>
<feature type="transmembrane region" description="Helical" evidence="1">
    <location>
        <begin position="269"/>
        <end position="297"/>
    </location>
</feature>
<gene>
    <name evidence="3" type="ORF">C8D93_104287</name>
</gene>
<proteinExistence type="predicted"/>
<feature type="signal peptide" evidence="2">
    <location>
        <begin position="1"/>
        <end position="26"/>
    </location>
</feature>
<dbReference type="Proteomes" id="UP000248330">
    <property type="component" value="Unassembled WGS sequence"/>
</dbReference>
<protein>
    <submittedName>
        <fullName evidence="3">Hydrogenase/urease accessory protein HupE</fullName>
    </submittedName>
</protein>
<dbReference type="Pfam" id="PF13795">
    <property type="entry name" value="HupE_UreJ_2"/>
    <property type="match status" value="1"/>
</dbReference>
<dbReference type="InterPro" id="IPR032809">
    <property type="entry name" value="Put_HupE_UreJ"/>
</dbReference>
<feature type="transmembrane region" description="Helical" evidence="1">
    <location>
        <begin position="181"/>
        <end position="204"/>
    </location>
</feature>
<evidence type="ECO:0000313" key="3">
    <source>
        <dbReference type="EMBL" id="PXV68587.1"/>
    </source>
</evidence>
<feature type="transmembrane region" description="Helical" evidence="1">
    <location>
        <begin position="210"/>
        <end position="229"/>
    </location>
</feature>
<keyword evidence="1" id="KW-1133">Transmembrane helix</keyword>
<sequence length="332" mass="35910">MRSRGADKWRALTLALLLAGSGAAVAHEFRIAYVEVREDDADRYHVSWRAPLPLSAPPPVTLVAHPDCRLDARRQLTLERLQVRDYQLDCRAAQASGWIALRGLERVPDDALVTIVRGDGSERSVHLRGTRQRVDLAAPAAASPAAGSLFAEGVTHVLGGYDHLLYIALLFLFLRRDWRQLLVGVTVFTGAHSLTLGLAAVGWLRVPVRPVEAVIALTIAYFAVSLLRGRKPQGTAWRWQAVIALCGLVHGLGFANSLAGLGLSRETMLWGLFTFNLGIEAAQLACVGLAGGLVLACRRLKLSRDLGHAAEHGAALCAGAVGVYWYLLRLLA</sequence>
<feature type="transmembrane region" description="Helical" evidence="1">
    <location>
        <begin position="309"/>
        <end position="327"/>
    </location>
</feature>
<keyword evidence="1" id="KW-0812">Transmembrane</keyword>
<accession>A0A318E993</accession>
<evidence type="ECO:0000313" key="4">
    <source>
        <dbReference type="Proteomes" id="UP000248330"/>
    </source>
</evidence>
<dbReference type="AlphaFoldDB" id="A0A318E993"/>
<evidence type="ECO:0000256" key="2">
    <source>
        <dbReference type="SAM" id="SignalP"/>
    </source>
</evidence>
<keyword evidence="4" id="KW-1185">Reference proteome</keyword>
<keyword evidence="1" id="KW-0472">Membrane</keyword>
<comment type="caution">
    <text evidence="3">The sequence shown here is derived from an EMBL/GenBank/DDBJ whole genome shotgun (WGS) entry which is preliminary data.</text>
</comment>